<accession>A0AA91DRP1</accession>
<dbReference type="EMBL" id="LVHG01000027">
    <property type="protein sequence ID" value="OAK66008.1"/>
    <property type="molecule type" value="Genomic_DNA"/>
</dbReference>
<evidence type="ECO:0000313" key="1">
    <source>
        <dbReference type="EMBL" id="OAK66008.1"/>
    </source>
</evidence>
<protein>
    <submittedName>
        <fullName evidence="1">Uncharacterized protein</fullName>
    </submittedName>
</protein>
<reference evidence="1 2" key="1">
    <citation type="submission" date="2016-03" db="EMBL/GenBank/DDBJ databases">
        <title>Genome sequence of Variovorax paradoxus KB5.</title>
        <authorList>
            <person name="Jeong H."/>
            <person name="Hong C.E."/>
            <person name="Jo S.H."/>
            <person name="Park J.M."/>
        </authorList>
    </citation>
    <scope>NUCLEOTIDE SEQUENCE [LARGE SCALE GENOMIC DNA]</scope>
    <source>
        <strain evidence="1 2">KB5</strain>
    </source>
</reference>
<dbReference type="RefSeq" id="WP_081266601.1">
    <property type="nucleotide sequence ID" value="NZ_LVHG01000027.1"/>
</dbReference>
<name>A0AA91DRP1_VARPD</name>
<dbReference type="AlphaFoldDB" id="A0AA91DRP1"/>
<sequence length="73" mass="7737">MQQTPSSSSCNAWLESAIRRSESIGRPRAEPGFIRTRADRMVEVPSLCPVASVLSASGDMAPAQRHVDAPAAA</sequence>
<comment type="caution">
    <text evidence="1">The sequence shown here is derived from an EMBL/GenBank/DDBJ whole genome shotgun (WGS) entry which is preliminary data.</text>
</comment>
<dbReference type="Proteomes" id="UP000077852">
    <property type="component" value="Unassembled WGS sequence"/>
</dbReference>
<evidence type="ECO:0000313" key="2">
    <source>
        <dbReference type="Proteomes" id="UP000077852"/>
    </source>
</evidence>
<gene>
    <name evidence="1" type="ORF">A3K87_09560</name>
</gene>
<proteinExistence type="predicted"/>
<organism evidence="1 2">
    <name type="scientific">Variovorax paradoxus</name>
    <dbReference type="NCBI Taxonomy" id="34073"/>
    <lineage>
        <taxon>Bacteria</taxon>
        <taxon>Pseudomonadati</taxon>
        <taxon>Pseudomonadota</taxon>
        <taxon>Betaproteobacteria</taxon>
        <taxon>Burkholderiales</taxon>
        <taxon>Comamonadaceae</taxon>
        <taxon>Variovorax</taxon>
    </lineage>
</organism>